<proteinExistence type="predicted"/>
<protein>
    <recommendedName>
        <fullName evidence="1">F-box domain-containing protein</fullName>
    </recommendedName>
</protein>
<dbReference type="InterPro" id="IPR001810">
    <property type="entry name" value="F-box_dom"/>
</dbReference>
<dbReference type="InterPro" id="IPR036047">
    <property type="entry name" value="F-box-like_dom_sf"/>
</dbReference>
<evidence type="ECO:0000259" key="1">
    <source>
        <dbReference type="Pfam" id="PF00646"/>
    </source>
</evidence>
<dbReference type="AlphaFoldDB" id="A0A6A6UMU7"/>
<evidence type="ECO:0000313" key="2">
    <source>
        <dbReference type="EMBL" id="KAF2673589.1"/>
    </source>
</evidence>
<evidence type="ECO:0000313" key="3">
    <source>
        <dbReference type="Proteomes" id="UP000799302"/>
    </source>
</evidence>
<organism evidence="2 3">
    <name type="scientific">Microthyrium microscopicum</name>
    <dbReference type="NCBI Taxonomy" id="703497"/>
    <lineage>
        <taxon>Eukaryota</taxon>
        <taxon>Fungi</taxon>
        <taxon>Dikarya</taxon>
        <taxon>Ascomycota</taxon>
        <taxon>Pezizomycotina</taxon>
        <taxon>Dothideomycetes</taxon>
        <taxon>Dothideomycetes incertae sedis</taxon>
        <taxon>Microthyriales</taxon>
        <taxon>Microthyriaceae</taxon>
        <taxon>Microthyrium</taxon>
    </lineage>
</organism>
<keyword evidence="3" id="KW-1185">Reference proteome</keyword>
<dbReference type="SUPFAM" id="SSF81383">
    <property type="entry name" value="F-box domain"/>
    <property type="match status" value="1"/>
</dbReference>
<dbReference type="Pfam" id="PF00646">
    <property type="entry name" value="F-box"/>
    <property type="match status" value="1"/>
</dbReference>
<accession>A0A6A6UMU7</accession>
<feature type="domain" description="F-box" evidence="1">
    <location>
        <begin position="20"/>
        <end position="52"/>
    </location>
</feature>
<name>A0A6A6UMU7_9PEZI</name>
<dbReference type="Proteomes" id="UP000799302">
    <property type="component" value="Unassembled WGS sequence"/>
</dbReference>
<sequence>MSTLSAALQASQTIPGRNELLGLPTELRFEIFSYCSRKALTALRECCTQLHSETEIELKSNKRLFCINSASLDSYLFRHEEYRTYWRDEFLAGHVPFPVYAPYHDIPPLLKNYGTVDLDAGRKMKHLLYVAQYTIRYL</sequence>
<gene>
    <name evidence="2" type="ORF">BT63DRAFT_160904</name>
</gene>
<reference evidence="2" key="1">
    <citation type="journal article" date="2020" name="Stud. Mycol.">
        <title>101 Dothideomycetes genomes: a test case for predicting lifestyles and emergence of pathogens.</title>
        <authorList>
            <person name="Haridas S."/>
            <person name="Albert R."/>
            <person name="Binder M."/>
            <person name="Bloem J."/>
            <person name="Labutti K."/>
            <person name="Salamov A."/>
            <person name="Andreopoulos B."/>
            <person name="Baker S."/>
            <person name="Barry K."/>
            <person name="Bills G."/>
            <person name="Bluhm B."/>
            <person name="Cannon C."/>
            <person name="Castanera R."/>
            <person name="Culley D."/>
            <person name="Daum C."/>
            <person name="Ezra D."/>
            <person name="Gonzalez J."/>
            <person name="Henrissat B."/>
            <person name="Kuo A."/>
            <person name="Liang C."/>
            <person name="Lipzen A."/>
            <person name="Lutzoni F."/>
            <person name="Magnuson J."/>
            <person name="Mondo S."/>
            <person name="Nolan M."/>
            <person name="Ohm R."/>
            <person name="Pangilinan J."/>
            <person name="Park H.-J."/>
            <person name="Ramirez L."/>
            <person name="Alfaro M."/>
            <person name="Sun H."/>
            <person name="Tritt A."/>
            <person name="Yoshinaga Y."/>
            <person name="Zwiers L.-H."/>
            <person name="Turgeon B."/>
            <person name="Goodwin S."/>
            <person name="Spatafora J."/>
            <person name="Crous P."/>
            <person name="Grigoriev I."/>
        </authorList>
    </citation>
    <scope>NUCLEOTIDE SEQUENCE</scope>
    <source>
        <strain evidence="2">CBS 115976</strain>
    </source>
</reference>
<dbReference type="EMBL" id="MU004231">
    <property type="protein sequence ID" value="KAF2673589.1"/>
    <property type="molecule type" value="Genomic_DNA"/>
</dbReference>